<dbReference type="Proteomes" id="UP001285441">
    <property type="component" value="Unassembled WGS sequence"/>
</dbReference>
<organism evidence="2 3">
    <name type="scientific">Podospora didyma</name>
    <dbReference type="NCBI Taxonomy" id="330526"/>
    <lineage>
        <taxon>Eukaryota</taxon>
        <taxon>Fungi</taxon>
        <taxon>Dikarya</taxon>
        <taxon>Ascomycota</taxon>
        <taxon>Pezizomycotina</taxon>
        <taxon>Sordariomycetes</taxon>
        <taxon>Sordariomycetidae</taxon>
        <taxon>Sordariales</taxon>
        <taxon>Podosporaceae</taxon>
        <taxon>Podospora</taxon>
    </lineage>
</organism>
<reference evidence="2" key="2">
    <citation type="submission" date="2023-06" db="EMBL/GenBank/DDBJ databases">
        <authorList>
            <consortium name="Lawrence Berkeley National Laboratory"/>
            <person name="Haridas S."/>
            <person name="Hensen N."/>
            <person name="Bonometti L."/>
            <person name="Westerberg I."/>
            <person name="Brannstrom I.O."/>
            <person name="Guillou S."/>
            <person name="Cros-Aarteil S."/>
            <person name="Calhoun S."/>
            <person name="Kuo A."/>
            <person name="Mondo S."/>
            <person name="Pangilinan J."/>
            <person name="Riley R."/>
            <person name="LaButti K."/>
            <person name="Andreopoulos B."/>
            <person name="Lipzen A."/>
            <person name="Chen C."/>
            <person name="Yanf M."/>
            <person name="Daum C."/>
            <person name="Ng V."/>
            <person name="Clum A."/>
            <person name="Steindorff A."/>
            <person name="Ohm R."/>
            <person name="Martin F."/>
            <person name="Silar P."/>
            <person name="Natvig D."/>
            <person name="Lalanne C."/>
            <person name="Gautier V."/>
            <person name="Ament-velasquez S.L."/>
            <person name="Kruys A."/>
            <person name="Hutchinson M.I."/>
            <person name="Powell A.J."/>
            <person name="Barry K."/>
            <person name="Miller A.N."/>
            <person name="Grigoriev I.V."/>
            <person name="Debuchy R."/>
            <person name="Gladieux P."/>
            <person name="Thoren M.H."/>
            <person name="Johannesson H."/>
        </authorList>
    </citation>
    <scope>NUCLEOTIDE SEQUENCE</scope>
    <source>
        <strain evidence="2">CBS 232.78</strain>
    </source>
</reference>
<comment type="caution">
    <text evidence="2">The sequence shown here is derived from an EMBL/GenBank/DDBJ whole genome shotgun (WGS) entry which is preliminary data.</text>
</comment>
<dbReference type="AlphaFoldDB" id="A0AAE0P0U5"/>
<keyword evidence="1" id="KW-0732">Signal</keyword>
<sequence length="190" mass="19459">MKAAYILAGLAYGLFVEAGLAQPAGLAARQRGSGGGSATCTWTDHCLGDECETENDCDGQLICINSQCANIPTTTARATARPTSTRRATPTPTPTPKPAACEWEGHCLGDTCKTENDCDGQLICRAGKCAPVATTTIVSTRPRTTAPATTTKPAGNVCGANPLACIGVSCKTDADCGFDLIICKEGVCGL</sequence>
<evidence type="ECO:0000313" key="3">
    <source>
        <dbReference type="Proteomes" id="UP001285441"/>
    </source>
</evidence>
<protein>
    <submittedName>
        <fullName evidence="2">Uncharacterized protein</fullName>
    </submittedName>
</protein>
<feature type="signal peptide" evidence="1">
    <location>
        <begin position="1"/>
        <end position="21"/>
    </location>
</feature>
<accession>A0AAE0P0U5</accession>
<dbReference type="EMBL" id="JAULSW010000002">
    <property type="protein sequence ID" value="KAK3391189.1"/>
    <property type="molecule type" value="Genomic_DNA"/>
</dbReference>
<name>A0AAE0P0U5_9PEZI</name>
<evidence type="ECO:0000313" key="2">
    <source>
        <dbReference type="EMBL" id="KAK3391189.1"/>
    </source>
</evidence>
<keyword evidence="3" id="KW-1185">Reference proteome</keyword>
<reference evidence="2" key="1">
    <citation type="journal article" date="2023" name="Mol. Phylogenet. Evol.">
        <title>Genome-scale phylogeny and comparative genomics of the fungal order Sordariales.</title>
        <authorList>
            <person name="Hensen N."/>
            <person name="Bonometti L."/>
            <person name="Westerberg I."/>
            <person name="Brannstrom I.O."/>
            <person name="Guillou S."/>
            <person name="Cros-Aarteil S."/>
            <person name="Calhoun S."/>
            <person name="Haridas S."/>
            <person name="Kuo A."/>
            <person name="Mondo S."/>
            <person name="Pangilinan J."/>
            <person name="Riley R."/>
            <person name="LaButti K."/>
            <person name="Andreopoulos B."/>
            <person name="Lipzen A."/>
            <person name="Chen C."/>
            <person name="Yan M."/>
            <person name="Daum C."/>
            <person name="Ng V."/>
            <person name="Clum A."/>
            <person name="Steindorff A."/>
            <person name="Ohm R.A."/>
            <person name="Martin F."/>
            <person name="Silar P."/>
            <person name="Natvig D.O."/>
            <person name="Lalanne C."/>
            <person name="Gautier V."/>
            <person name="Ament-Velasquez S.L."/>
            <person name="Kruys A."/>
            <person name="Hutchinson M.I."/>
            <person name="Powell A.J."/>
            <person name="Barry K."/>
            <person name="Miller A.N."/>
            <person name="Grigoriev I.V."/>
            <person name="Debuchy R."/>
            <person name="Gladieux P."/>
            <person name="Hiltunen Thoren M."/>
            <person name="Johannesson H."/>
        </authorList>
    </citation>
    <scope>NUCLEOTIDE SEQUENCE</scope>
    <source>
        <strain evidence="2">CBS 232.78</strain>
    </source>
</reference>
<feature type="chain" id="PRO_5042148588" evidence="1">
    <location>
        <begin position="22"/>
        <end position="190"/>
    </location>
</feature>
<proteinExistence type="predicted"/>
<gene>
    <name evidence="2" type="ORF">B0H63DRAFT_467448</name>
</gene>
<evidence type="ECO:0000256" key="1">
    <source>
        <dbReference type="SAM" id="SignalP"/>
    </source>
</evidence>